<dbReference type="InterPro" id="IPR036291">
    <property type="entry name" value="NAD(P)-bd_dom_sf"/>
</dbReference>
<keyword evidence="6" id="KW-1185">Reference proteome</keyword>
<evidence type="ECO:0000256" key="3">
    <source>
        <dbReference type="ARBA" id="ARBA00023002"/>
    </source>
</evidence>
<accession>A0A8B9U951</accession>
<name>A0A8B9U951_9AVES</name>
<evidence type="ECO:0000256" key="1">
    <source>
        <dbReference type="ARBA" id="ARBA00022857"/>
    </source>
</evidence>
<evidence type="ECO:0000259" key="4">
    <source>
        <dbReference type="SMART" id="SM00829"/>
    </source>
</evidence>
<sequence length="294" mass="31308">MQVILQRSVPHSSSSNRAWFACTHLWAADLYGVHILQSIGNTTNFPTVILSSFMLPPRGDCSRFDFAAGKKEEVRNCLRRFVEKMLAAYFDCPGGPENLYVKEVMKPHPGEGEVLVKVSASALNRADLLQRRGKYPPPKGASDILGLEAAGSVAGLGPGCKGQWKIGDAVMALLSGGGQAEYVTVPEGCLMPAPNDMTLIQAAAIPEAWLTAFQLLHFVGKIQKGERVLIHAGASGVGMAAIQLVKLANAIPIVTAGTQEKLKATANAGAAAGFDYKNEDFSEKVLAFTQGKNL</sequence>
<proteinExistence type="predicted"/>
<dbReference type="PANTHER" id="PTHR48106">
    <property type="entry name" value="QUINONE OXIDOREDUCTASE PIG3-RELATED"/>
    <property type="match status" value="1"/>
</dbReference>
<dbReference type="InterPro" id="IPR020843">
    <property type="entry name" value="ER"/>
</dbReference>
<dbReference type="Gene3D" id="3.40.50.720">
    <property type="entry name" value="NAD(P)-binding Rossmann-like Domain"/>
    <property type="match status" value="1"/>
</dbReference>
<dbReference type="GO" id="GO:0048038">
    <property type="term" value="F:quinone binding"/>
    <property type="evidence" value="ECO:0007669"/>
    <property type="project" value="TreeGrafter"/>
</dbReference>
<keyword evidence="1" id="KW-0521">NADP</keyword>
<dbReference type="Gene3D" id="3.90.180.10">
    <property type="entry name" value="Medium-chain alcohol dehydrogenases, catalytic domain"/>
    <property type="match status" value="1"/>
</dbReference>
<protein>
    <submittedName>
        <fullName evidence="5">Tumor protein p53 inducible protein 3</fullName>
    </submittedName>
</protein>
<feature type="domain" description="Enoyl reductase (ER)" evidence="4">
    <location>
        <begin position="94"/>
        <end position="294"/>
    </location>
</feature>
<reference evidence="5" key="2">
    <citation type="submission" date="2025-09" db="UniProtKB">
        <authorList>
            <consortium name="Ensembl"/>
        </authorList>
    </citation>
    <scope>IDENTIFICATION</scope>
</reference>
<evidence type="ECO:0000256" key="2">
    <source>
        <dbReference type="ARBA" id="ARBA00022990"/>
    </source>
</evidence>
<dbReference type="Pfam" id="PF00107">
    <property type="entry name" value="ADH_zinc_N"/>
    <property type="match status" value="1"/>
</dbReference>
<dbReference type="Ensembl" id="ENSAZOT00000006188.1">
    <property type="protein sequence ID" value="ENSAZOP00000005789.1"/>
    <property type="gene ID" value="ENSAZOG00000003653.1"/>
</dbReference>
<dbReference type="GO" id="GO:0003960">
    <property type="term" value="F:quinone reductase (NADPH) activity"/>
    <property type="evidence" value="ECO:0007669"/>
    <property type="project" value="TreeGrafter"/>
</dbReference>
<dbReference type="Proteomes" id="UP000694549">
    <property type="component" value="Unplaced"/>
</dbReference>
<dbReference type="Pfam" id="PF08240">
    <property type="entry name" value="ADH_N"/>
    <property type="match status" value="1"/>
</dbReference>
<keyword evidence="2" id="KW-0007">Acetylation</keyword>
<dbReference type="PANTHER" id="PTHR48106:SF18">
    <property type="entry name" value="QUINONE OXIDOREDUCTASE PIG3"/>
    <property type="match status" value="1"/>
</dbReference>
<dbReference type="GO" id="GO:0070402">
    <property type="term" value="F:NADPH binding"/>
    <property type="evidence" value="ECO:0007669"/>
    <property type="project" value="TreeGrafter"/>
</dbReference>
<evidence type="ECO:0000313" key="5">
    <source>
        <dbReference type="Ensembl" id="ENSAZOP00000005789.1"/>
    </source>
</evidence>
<dbReference type="SMART" id="SM00829">
    <property type="entry name" value="PKS_ER"/>
    <property type="match status" value="1"/>
</dbReference>
<evidence type="ECO:0000313" key="6">
    <source>
        <dbReference type="Proteomes" id="UP000694549"/>
    </source>
</evidence>
<reference evidence="5" key="1">
    <citation type="submission" date="2025-08" db="UniProtKB">
        <authorList>
            <consortium name="Ensembl"/>
        </authorList>
    </citation>
    <scope>IDENTIFICATION</scope>
</reference>
<dbReference type="InterPro" id="IPR013149">
    <property type="entry name" value="ADH-like_C"/>
</dbReference>
<dbReference type="SUPFAM" id="SSF51735">
    <property type="entry name" value="NAD(P)-binding Rossmann-fold domains"/>
    <property type="match status" value="1"/>
</dbReference>
<dbReference type="AlphaFoldDB" id="A0A8B9U951"/>
<organism evidence="5 6">
    <name type="scientific">Anas zonorhyncha</name>
    <name type="common">Eastern spot-billed duck</name>
    <dbReference type="NCBI Taxonomy" id="75864"/>
    <lineage>
        <taxon>Eukaryota</taxon>
        <taxon>Metazoa</taxon>
        <taxon>Chordata</taxon>
        <taxon>Craniata</taxon>
        <taxon>Vertebrata</taxon>
        <taxon>Euteleostomi</taxon>
        <taxon>Archelosauria</taxon>
        <taxon>Archosauria</taxon>
        <taxon>Dinosauria</taxon>
        <taxon>Saurischia</taxon>
        <taxon>Theropoda</taxon>
        <taxon>Coelurosauria</taxon>
        <taxon>Aves</taxon>
        <taxon>Neognathae</taxon>
        <taxon>Galloanserae</taxon>
        <taxon>Anseriformes</taxon>
        <taxon>Anatidae</taxon>
        <taxon>Anatinae</taxon>
        <taxon>Anas</taxon>
    </lineage>
</organism>
<dbReference type="InterPro" id="IPR011032">
    <property type="entry name" value="GroES-like_sf"/>
</dbReference>
<dbReference type="SUPFAM" id="SSF50129">
    <property type="entry name" value="GroES-like"/>
    <property type="match status" value="1"/>
</dbReference>
<keyword evidence="3" id="KW-0560">Oxidoreductase</keyword>
<dbReference type="InterPro" id="IPR013154">
    <property type="entry name" value="ADH-like_N"/>
</dbReference>